<proteinExistence type="predicted"/>
<name>A0AC35UGW3_9BILA</name>
<organism evidence="1 2">
    <name type="scientific">Rhabditophanes sp. KR3021</name>
    <dbReference type="NCBI Taxonomy" id="114890"/>
    <lineage>
        <taxon>Eukaryota</taxon>
        <taxon>Metazoa</taxon>
        <taxon>Ecdysozoa</taxon>
        <taxon>Nematoda</taxon>
        <taxon>Chromadorea</taxon>
        <taxon>Rhabditida</taxon>
        <taxon>Tylenchina</taxon>
        <taxon>Panagrolaimomorpha</taxon>
        <taxon>Strongyloidoidea</taxon>
        <taxon>Alloionematidae</taxon>
        <taxon>Rhabditophanes</taxon>
    </lineage>
</organism>
<protein>
    <submittedName>
        <fullName evidence="2">ANK_REP_REGION domain-containing protein</fullName>
    </submittedName>
</protein>
<evidence type="ECO:0000313" key="2">
    <source>
        <dbReference type="WBParaSite" id="RSKR_0001143100.1"/>
    </source>
</evidence>
<sequence>MAELKLPAHFTEDDVASADSENRVAVHYAAATDDIDTFEKILMKDKSLINASDNSGQTPIFVACINGNVTILNALIHRGVPVDQFDNERHSIVHWAVVCGQLECLSILIKAGASVMSQDMYGAYPLHYAIVIEDKPEETCLSILHLLIRAGNNVDLLDIDERTPALWSASHGNFEAMKILFSAGANKHHLDRDRLSILHCATSHGHNEILLYLLKSVDRKMIKLRDRNGDTALFFAAAFGHYDCAKTLLKYKADPNVQDYRLRTPSHCAAAKGHLRILQLLRANGASFNLTNFKGDLPFHEAVQGRSSLHLATATGSMENVVYLIDQGADINQLMMHNDILMTPLDIAEQRKHSDIADYLRTVHRARRSSDMPEKLRRKSQVEIEEQVNKFKIDSEELQSNMIKDAEESDDEDKTVPVKETLEQEAQTTARSFTKNDLLHKTSNTSSIGEYNSESAEVFTKQMVDDLIKKVHHDNGLDSMEEDEIFKKVTNGIDDESPEITERKVKRVQNRPSRTKQSLDKSAPTNRAKRLIQEGSLERSKSDYDLLVEHEKKSGSNRLSKNKVEARILHEKAIFDELTHLKKTQLQYGKVQEKILVRTLIDNFCKMHRLPSESFKFTTFYAWEKFLYDSLTDQLKIIYLEERERIHLNQSFVPKSSTSTFHSKIRNATPLNEKIRELSKIYSSSKLSLIGNAKLPPNRIPKTVTSSYSNQQKNLKNCNCKEQKK</sequence>
<evidence type="ECO:0000313" key="1">
    <source>
        <dbReference type="Proteomes" id="UP000095286"/>
    </source>
</evidence>
<dbReference type="WBParaSite" id="RSKR_0001143100.1">
    <property type="protein sequence ID" value="RSKR_0001143100.1"/>
    <property type="gene ID" value="RSKR_0001143100"/>
</dbReference>
<dbReference type="Proteomes" id="UP000095286">
    <property type="component" value="Unplaced"/>
</dbReference>
<reference evidence="2" key="1">
    <citation type="submission" date="2016-11" db="UniProtKB">
        <authorList>
            <consortium name="WormBaseParasite"/>
        </authorList>
    </citation>
    <scope>IDENTIFICATION</scope>
    <source>
        <strain evidence="2">KR3021</strain>
    </source>
</reference>
<accession>A0AC35UGW3</accession>